<evidence type="ECO:0000313" key="3">
    <source>
        <dbReference type="EMBL" id="OBZ75149.1"/>
    </source>
</evidence>
<dbReference type="AlphaFoldDB" id="A0A1C7MFC6"/>
<dbReference type="GO" id="GO:0005524">
    <property type="term" value="F:ATP binding"/>
    <property type="evidence" value="ECO:0007669"/>
    <property type="project" value="InterPro"/>
</dbReference>
<dbReference type="SUPFAM" id="SSF56112">
    <property type="entry name" value="Protein kinase-like (PK-like)"/>
    <property type="match status" value="1"/>
</dbReference>
<dbReference type="GO" id="GO:0004672">
    <property type="term" value="F:protein kinase activity"/>
    <property type="evidence" value="ECO:0007669"/>
    <property type="project" value="InterPro"/>
</dbReference>
<evidence type="ECO:0000259" key="2">
    <source>
        <dbReference type="PROSITE" id="PS50011"/>
    </source>
</evidence>
<dbReference type="Proteomes" id="UP000092993">
    <property type="component" value="Unassembled WGS sequence"/>
</dbReference>
<accession>A0A1C7MFC6</accession>
<dbReference type="EMBL" id="LUGG01000004">
    <property type="protein sequence ID" value="OBZ75149.1"/>
    <property type="molecule type" value="Genomic_DNA"/>
</dbReference>
<evidence type="ECO:0000256" key="1">
    <source>
        <dbReference type="SAM" id="MobiDB-lite"/>
    </source>
</evidence>
<feature type="region of interest" description="Disordered" evidence="1">
    <location>
        <begin position="1"/>
        <end position="32"/>
    </location>
</feature>
<dbReference type="InterPro" id="IPR000719">
    <property type="entry name" value="Prot_kinase_dom"/>
</dbReference>
<feature type="non-terminal residue" evidence="3">
    <location>
        <position position="1"/>
    </location>
</feature>
<feature type="domain" description="Protein kinase" evidence="2">
    <location>
        <begin position="91"/>
        <end position="362"/>
    </location>
</feature>
<keyword evidence="3" id="KW-0808">Transferase</keyword>
<reference evidence="3 4" key="1">
    <citation type="submission" date="2016-03" db="EMBL/GenBank/DDBJ databases">
        <title>Whole genome sequencing of Grifola frondosa 9006-11.</title>
        <authorList>
            <person name="Min B."/>
            <person name="Park H."/>
            <person name="Kim J.-G."/>
            <person name="Cho H."/>
            <person name="Oh Y.-L."/>
            <person name="Kong W.-S."/>
            <person name="Choi I.-G."/>
        </authorList>
    </citation>
    <scope>NUCLEOTIDE SEQUENCE [LARGE SCALE GENOMIC DNA]</scope>
    <source>
        <strain evidence="3 4">9006-11</strain>
    </source>
</reference>
<dbReference type="PANTHER" id="PTHR24362">
    <property type="entry name" value="SERINE/THREONINE-PROTEIN KINASE NEK"/>
    <property type="match status" value="1"/>
</dbReference>
<dbReference type="PANTHER" id="PTHR24362:SF309">
    <property type="entry name" value="PROTEIN KINASE DOMAIN-CONTAINING PROTEIN"/>
    <property type="match status" value="1"/>
</dbReference>
<keyword evidence="3" id="KW-0418">Kinase</keyword>
<dbReference type="SMART" id="SM00220">
    <property type="entry name" value="S_TKc"/>
    <property type="match status" value="1"/>
</dbReference>
<feature type="non-terminal residue" evidence="3">
    <location>
        <position position="362"/>
    </location>
</feature>
<evidence type="ECO:0000313" key="4">
    <source>
        <dbReference type="Proteomes" id="UP000092993"/>
    </source>
</evidence>
<dbReference type="InterPro" id="IPR011009">
    <property type="entry name" value="Kinase-like_dom_sf"/>
</dbReference>
<organism evidence="3 4">
    <name type="scientific">Grifola frondosa</name>
    <name type="common">Maitake</name>
    <name type="synonym">Polyporus frondosus</name>
    <dbReference type="NCBI Taxonomy" id="5627"/>
    <lineage>
        <taxon>Eukaryota</taxon>
        <taxon>Fungi</taxon>
        <taxon>Dikarya</taxon>
        <taxon>Basidiomycota</taxon>
        <taxon>Agaricomycotina</taxon>
        <taxon>Agaricomycetes</taxon>
        <taxon>Polyporales</taxon>
        <taxon>Grifolaceae</taxon>
        <taxon>Grifola</taxon>
    </lineage>
</organism>
<dbReference type="OrthoDB" id="3173976at2759"/>
<dbReference type="STRING" id="5627.A0A1C7MFC6"/>
<dbReference type="OMA" id="YACIDYE"/>
<dbReference type="Pfam" id="PF00069">
    <property type="entry name" value="Pkinase"/>
    <property type="match status" value="1"/>
</dbReference>
<keyword evidence="4" id="KW-1185">Reference proteome</keyword>
<dbReference type="CDD" id="cd00180">
    <property type="entry name" value="PKc"/>
    <property type="match status" value="1"/>
</dbReference>
<proteinExistence type="predicted"/>
<name>A0A1C7MFC6_GRIFR</name>
<comment type="caution">
    <text evidence="3">The sequence shown here is derived from an EMBL/GenBank/DDBJ whole genome shotgun (WGS) entry which is preliminary data.</text>
</comment>
<dbReference type="PROSITE" id="PS50011">
    <property type="entry name" value="PROTEIN_KINASE_DOM"/>
    <property type="match status" value="1"/>
</dbReference>
<sequence>LSPSRPAHARSIRKSCEDSDDADCLSSSSSTSSFDEDVVNVRMTPYWCAYRGVIEGRGFRLDTFGDVKQYYERNWEGLGSDGRDVTQDPPVMLVRVVAGMTTNYVKMPDWYVPWSWSSLVPDNLFRGTQSSTGLKVVVKAVHLHSREYDVMSYLSKPQLRNHPMNHCIQTNELGELTLFTAILDRIEVPKDRIAFIVMEEWSSQLIADTPCNLKLFLASLRQCIEHTVFMHAHHIAHLDISLRNLLTDYKSHYACIDYELSRRYDGVSAPRIQCRRGTEVPPELERNEWSDPFKVDVWALGILMFRAMKLTGYDVPELYAIIKSMLHENYEKRPTARDVLLSFNAMTSRIGEARLQMKSPHQ</sequence>
<protein>
    <submittedName>
        <fullName evidence="3">Sperm motility kinase W</fullName>
    </submittedName>
</protein>
<gene>
    <name evidence="3" type="ORF">A0H81_04222</name>
</gene>
<dbReference type="Gene3D" id="1.10.510.10">
    <property type="entry name" value="Transferase(Phosphotransferase) domain 1"/>
    <property type="match status" value="1"/>
</dbReference>